<evidence type="ECO:0000313" key="2">
    <source>
        <dbReference type="EMBL" id="QDV35056.1"/>
    </source>
</evidence>
<proteinExistence type="predicted"/>
<keyword evidence="1" id="KW-0732">Signal</keyword>
<protein>
    <recommendedName>
        <fullName evidence="4">PEP-CTERM protein-sorting domain-containing protein</fullName>
    </recommendedName>
</protein>
<dbReference type="AlphaFoldDB" id="A0A518H2H9"/>
<dbReference type="Proteomes" id="UP000317835">
    <property type="component" value="Chromosome"/>
</dbReference>
<accession>A0A518H2H9</accession>
<dbReference type="OrthoDB" id="257950at2"/>
<feature type="signal peptide" evidence="1">
    <location>
        <begin position="1"/>
        <end position="28"/>
    </location>
</feature>
<dbReference type="RefSeq" id="WP_145270382.1">
    <property type="nucleotide sequence ID" value="NZ_CP036426.1"/>
</dbReference>
<organism evidence="2 3">
    <name type="scientific">Tautonia plasticadhaerens</name>
    <dbReference type="NCBI Taxonomy" id="2527974"/>
    <lineage>
        <taxon>Bacteria</taxon>
        <taxon>Pseudomonadati</taxon>
        <taxon>Planctomycetota</taxon>
        <taxon>Planctomycetia</taxon>
        <taxon>Isosphaerales</taxon>
        <taxon>Isosphaeraceae</taxon>
        <taxon>Tautonia</taxon>
    </lineage>
</organism>
<feature type="chain" id="PRO_5022185114" description="PEP-CTERM protein-sorting domain-containing protein" evidence="1">
    <location>
        <begin position="29"/>
        <end position="223"/>
    </location>
</feature>
<evidence type="ECO:0000256" key="1">
    <source>
        <dbReference type="SAM" id="SignalP"/>
    </source>
</evidence>
<dbReference type="KEGG" id="tpla:ElP_29580"/>
<sequence precursor="true">MKMSAAHPSILALALGLSLAGLATPAAAETVIDFDDVDIPGDTELTTFSPYQEDGYTLTATNPPTGFSSGLVFYGENSIFYAGSQAASTFAPDNAPFNILELTNDAGTPFALESIDLARNFAFDPAPTVTFTGVKVGGAEVMQSFTVTTPVGVAEFQTFAFSSDFSDLVALRWGQPILSQGLHQFDNIRIQAIPEPGTAGLLAVGALAIGAARLVRRRPGLPA</sequence>
<name>A0A518H2H9_9BACT</name>
<gene>
    <name evidence="2" type="ORF">ElP_29580</name>
</gene>
<dbReference type="NCBIfam" id="TIGR02595">
    <property type="entry name" value="PEP_CTERM"/>
    <property type="match status" value="1"/>
</dbReference>
<evidence type="ECO:0000313" key="3">
    <source>
        <dbReference type="Proteomes" id="UP000317835"/>
    </source>
</evidence>
<keyword evidence="3" id="KW-1185">Reference proteome</keyword>
<dbReference type="EMBL" id="CP036426">
    <property type="protein sequence ID" value="QDV35056.1"/>
    <property type="molecule type" value="Genomic_DNA"/>
</dbReference>
<dbReference type="InterPro" id="IPR013424">
    <property type="entry name" value="Ice-binding_C"/>
</dbReference>
<reference evidence="2 3" key="1">
    <citation type="submission" date="2019-02" db="EMBL/GenBank/DDBJ databases">
        <title>Deep-cultivation of Planctomycetes and their phenomic and genomic characterization uncovers novel biology.</title>
        <authorList>
            <person name="Wiegand S."/>
            <person name="Jogler M."/>
            <person name="Boedeker C."/>
            <person name="Pinto D."/>
            <person name="Vollmers J."/>
            <person name="Rivas-Marin E."/>
            <person name="Kohn T."/>
            <person name="Peeters S.H."/>
            <person name="Heuer A."/>
            <person name="Rast P."/>
            <person name="Oberbeckmann S."/>
            <person name="Bunk B."/>
            <person name="Jeske O."/>
            <person name="Meyerdierks A."/>
            <person name="Storesund J.E."/>
            <person name="Kallscheuer N."/>
            <person name="Luecker S."/>
            <person name="Lage O.M."/>
            <person name="Pohl T."/>
            <person name="Merkel B.J."/>
            <person name="Hornburger P."/>
            <person name="Mueller R.-W."/>
            <person name="Bruemmer F."/>
            <person name="Labrenz M."/>
            <person name="Spormann A.M."/>
            <person name="Op den Camp H."/>
            <person name="Overmann J."/>
            <person name="Amann R."/>
            <person name="Jetten M.S.M."/>
            <person name="Mascher T."/>
            <person name="Medema M.H."/>
            <person name="Devos D.P."/>
            <person name="Kaster A.-K."/>
            <person name="Ovreas L."/>
            <person name="Rohde M."/>
            <person name="Galperin M.Y."/>
            <person name="Jogler C."/>
        </authorList>
    </citation>
    <scope>NUCLEOTIDE SEQUENCE [LARGE SCALE GENOMIC DNA]</scope>
    <source>
        <strain evidence="2 3">ElP</strain>
    </source>
</reference>
<evidence type="ECO:0008006" key="4">
    <source>
        <dbReference type="Google" id="ProtNLM"/>
    </source>
</evidence>